<keyword evidence="9" id="KW-0472">Membrane</keyword>
<keyword evidence="4 13" id="KW-0808">Transferase</keyword>
<dbReference type="AlphaFoldDB" id="A0A4Y2KXR9"/>
<proteinExistence type="inferred from homology"/>
<name>A0A4Y2KXR9_ARAVE</name>
<dbReference type="PANTHER" id="PTHR12788:SF10">
    <property type="entry name" value="PROTEIN-TYROSINE SULFOTRANSFERASE"/>
    <property type="match status" value="1"/>
</dbReference>
<dbReference type="EC" id="2.8.2.20" evidence="3 13"/>
<keyword evidence="11" id="KW-0325">Glycoprotein</keyword>
<evidence type="ECO:0000256" key="2">
    <source>
        <dbReference type="ARBA" id="ARBA00009988"/>
    </source>
</evidence>
<comment type="similarity">
    <text evidence="2 13">Belongs to the protein sulfotransferase family.</text>
</comment>
<reference evidence="14 15" key="1">
    <citation type="journal article" date="2019" name="Sci. Rep.">
        <title>Orb-weaving spider Araneus ventricosus genome elucidates the spidroin gene catalogue.</title>
        <authorList>
            <person name="Kono N."/>
            <person name="Nakamura H."/>
            <person name="Ohtoshi R."/>
            <person name="Moran D.A.P."/>
            <person name="Shinohara A."/>
            <person name="Yoshida Y."/>
            <person name="Fujiwara M."/>
            <person name="Mori M."/>
            <person name="Tomita M."/>
            <person name="Arakawa K."/>
        </authorList>
    </citation>
    <scope>NUCLEOTIDE SEQUENCE [LARGE SCALE GENOMIC DNA]</scope>
</reference>
<evidence type="ECO:0000256" key="11">
    <source>
        <dbReference type="ARBA" id="ARBA00023180"/>
    </source>
</evidence>
<dbReference type="InterPro" id="IPR027417">
    <property type="entry name" value="P-loop_NTPase"/>
</dbReference>
<dbReference type="FunFam" id="3.40.50.300:FF:000290">
    <property type="entry name" value="Protein-tyrosine sulfotransferase"/>
    <property type="match status" value="1"/>
</dbReference>
<keyword evidence="6" id="KW-0735">Signal-anchor</keyword>
<keyword evidence="8" id="KW-0333">Golgi apparatus</keyword>
<dbReference type="GO" id="GO:0008476">
    <property type="term" value="F:protein-tyrosine sulfotransferase activity"/>
    <property type="evidence" value="ECO:0007669"/>
    <property type="project" value="UniProtKB-EC"/>
</dbReference>
<dbReference type="GO" id="GO:0000139">
    <property type="term" value="C:Golgi membrane"/>
    <property type="evidence" value="ECO:0007669"/>
    <property type="project" value="UniProtKB-SubCell"/>
</dbReference>
<evidence type="ECO:0000256" key="9">
    <source>
        <dbReference type="ARBA" id="ARBA00023136"/>
    </source>
</evidence>
<evidence type="ECO:0000256" key="12">
    <source>
        <dbReference type="ARBA" id="ARBA00048460"/>
    </source>
</evidence>
<dbReference type="Pfam" id="PF13469">
    <property type="entry name" value="Sulfotransfer_3"/>
    <property type="match status" value="1"/>
</dbReference>
<comment type="function">
    <text evidence="13">Catalyzes the O-sulfation of tyrosine residues within acidic motifs of polypeptides, using 3'-phosphoadenylyl sulfate (PAPS) as cosubstrate.</text>
</comment>
<dbReference type="EMBL" id="BGPR01005129">
    <property type="protein sequence ID" value="GBN07082.1"/>
    <property type="molecule type" value="Genomic_DNA"/>
</dbReference>
<gene>
    <name evidence="14" type="primary">Tango13_4</name>
    <name evidence="14" type="ORF">AVEN_53031_1</name>
</gene>
<keyword evidence="5" id="KW-0812">Transmembrane</keyword>
<evidence type="ECO:0000256" key="5">
    <source>
        <dbReference type="ARBA" id="ARBA00022692"/>
    </source>
</evidence>
<evidence type="ECO:0000256" key="3">
    <source>
        <dbReference type="ARBA" id="ARBA00013262"/>
    </source>
</evidence>
<comment type="caution">
    <text evidence="14">The sequence shown here is derived from an EMBL/GenBank/DDBJ whole genome shotgun (WGS) entry which is preliminary data.</text>
</comment>
<evidence type="ECO:0000256" key="6">
    <source>
        <dbReference type="ARBA" id="ARBA00022968"/>
    </source>
</evidence>
<comment type="catalytic activity">
    <reaction evidence="12 13">
        <text>L-tyrosyl-[protein] + 3'-phosphoadenylyl sulfate = O-sulfo-L-tyrosine-[protein] + adenosine 3',5'-bisphosphate + H(+)</text>
        <dbReference type="Rhea" id="RHEA:16801"/>
        <dbReference type="Rhea" id="RHEA-COMP:10136"/>
        <dbReference type="Rhea" id="RHEA-COMP:11688"/>
        <dbReference type="ChEBI" id="CHEBI:15378"/>
        <dbReference type="ChEBI" id="CHEBI:46858"/>
        <dbReference type="ChEBI" id="CHEBI:58339"/>
        <dbReference type="ChEBI" id="CHEBI:58343"/>
        <dbReference type="ChEBI" id="CHEBI:65286"/>
        <dbReference type="EC" id="2.8.2.20"/>
    </reaction>
</comment>
<organism evidence="14 15">
    <name type="scientific">Araneus ventricosus</name>
    <name type="common">Orbweaver spider</name>
    <name type="synonym">Epeira ventricosa</name>
    <dbReference type="NCBI Taxonomy" id="182803"/>
    <lineage>
        <taxon>Eukaryota</taxon>
        <taxon>Metazoa</taxon>
        <taxon>Ecdysozoa</taxon>
        <taxon>Arthropoda</taxon>
        <taxon>Chelicerata</taxon>
        <taxon>Arachnida</taxon>
        <taxon>Araneae</taxon>
        <taxon>Araneomorphae</taxon>
        <taxon>Entelegynae</taxon>
        <taxon>Araneoidea</taxon>
        <taxon>Araneidae</taxon>
        <taxon>Araneus</taxon>
    </lineage>
</organism>
<evidence type="ECO:0000256" key="1">
    <source>
        <dbReference type="ARBA" id="ARBA00004323"/>
    </source>
</evidence>
<evidence type="ECO:0000256" key="13">
    <source>
        <dbReference type="RuleBase" id="RU365018"/>
    </source>
</evidence>
<accession>A0A4Y2KXR9</accession>
<comment type="subcellular location">
    <subcellularLocation>
        <location evidence="1">Golgi apparatus membrane</location>
        <topology evidence="1">Single-pass type II membrane protein</topology>
    </subcellularLocation>
</comment>
<keyword evidence="10" id="KW-1015">Disulfide bond</keyword>
<dbReference type="InterPro" id="IPR026634">
    <property type="entry name" value="TPST-like"/>
</dbReference>
<sequence length="398" mass="45407">MYGYNKKRMASRALKKYALFLCFPLLFIFLMYRSFTPCSVQSSNGVMVAAQRYIMGKDSKKYVYNRSMPIIFIGGMPRSGTTLLRVMLDAHPDVRCGEETRVIPRLLSLKQQWLKSPVESKRLEEAGISGDVLDNAVASFTLEIIARHGEPAPRLCNKDPFTLRSAVYLHSLFPKAKFILLIRDGRAVVHSIISRKVTITGFDLNDYRQCLQKWNSAMSAMYSQCLSLGPDICMPVHYEQVVLQPRPWMESILKFLDIPWNESVLHHEELVDKPGGISISKLERSSDQVIKPINIEALTKWVGQMPEDVVRDMANIAPMLQNLGYDPNANPPDYGKPDQFVLKNTNFIKKNEQLWASKEKELQKQRDLLKKIYNRNKAAQKSGSNSNFEVKGINDKIT</sequence>
<evidence type="ECO:0000313" key="14">
    <source>
        <dbReference type="EMBL" id="GBN07082.1"/>
    </source>
</evidence>
<evidence type="ECO:0000256" key="10">
    <source>
        <dbReference type="ARBA" id="ARBA00023157"/>
    </source>
</evidence>
<dbReference type="OrthoDB" id="545675at2759"/>
<dbReference type="Gene3D" id="3.40.50.300">
    <property type="entry name" value="P-loop containing nucleotide triphosphate hydrolases"/>
    <property type="match status" value="1"/>
</dbReference>
<keyword evidence="15" id="KW-1185">Reference proteome</keyword>
<dbReference type="Proteomes" id="UP000499080">
    <property type="component" value="Unassembled WGS sequence"/>
</dbReference>
<dbReference type="PANTHER" id="PTHR12788">
    <property type="entry name" value="PROTEIN-TYROSINE SULFOTRANSFERASE 2"/>
    <property type="match status" value="1"/>
</dbReference>
<dbReference type="SUPFAM" id="SSF52540">
    <property type="entry name" value="P-loop containing nucleoside triphosphate hydrolases"/>
    <property type="match status" value="1"/>
</dbReference>
<protein>
    <recommendedName>
        <fullName evidence="3 13">Protein-tyrosine sulfotransferase</fullName>
        <ecNumber evidence="3 13">2.8.2.20</ecNumber>
    </recommendedName>
</protein>
<evidence type="ECO:0000256" key="4">
    <source>
        <dbReference type="ARBA" id="ARBA00022679"/>
    </source>
</evidence>
<evidence type="ECO:0000256" key="7">
    <source>
        <dbReference type="ARBA" id="ARBA00022989"/>
    </source>
</evidence>
<evidence type="ECO:0000313" key="15">
    <source>
        <dbReference type="Proteomes" id="UP000499080"/>
    </source>
</evidence>
<keyword evidence="7" id="KW-1133">Transmembrane helix</keyword>
<evidence type="ECO:0000256" key="8">
    <source>
        <dbReference type="ARBA" id="ARBA00023034"/>
    </source>
</evidence>